<reference evidence="2 4" key="1">
    <citation type="journal article" date="2016" name="Mol. Biol. Evol.">
        <title>Comparative Genomics of Early-Diverging Mushroom-Forming Fungi Provides Insights into the Origins of Lignocellulose Decay Capabilities.</title>
        <authorList>
            <person name="Nagy L.G."/>
            <person name="Riley R."/>
            <person name="Tritt A."/>
            <person name="Adam C."/>
            <person name="Daum C."/>
            <person name="Floudas D."/>
            <person name="Sun H."/>
            <person name="Yadav J.S."/>
            <person name="Pangilinan J."/>
            <person name="Larsson K.H."/>
            <person name="Matsuura K."/>
            <person name="Barry K."/>
            <person name="Labutti K."/>
            <person name="Kuo R."/>
            <person name="Ohm R.A."/>
            <person name="Bhattacharya S.S."/>
            <person name="Shirouzu T."/>
            <person name="Yoshinaga Y."/>
            <person name="Martin F.M."/>
            <person name="Grigoriev I.V."/>
            <person name="Hibbett D.S."/>
        </authorList>
    </citation>
    <scope>NUCLEOTIDE SEQUENCE [LARGE SCALE GENOMIC DNA]</scope>
    <source>
        <strain evidence="2 4">CBS 109695</strain>
    </source>
</reference>
<sequence>MPAASLSFRSNVLDAAAAVPKNKDTLVVISPLNNGPIDVMRDVRDHERQRQHTKKSAGHVKAKERKERGAAQWAVWGEKAKSPTARAARGSWFGGKDNRAAWDDEHDIDEKEVDVDHVIPSPRVTVPDSVRSYVQLADLVTTKKSRKLVEGDFEVIPAPRSVIVLDDFASQDMDVDEHWEFIYNEDEKARGPSYAQVVSSAK</sequence>
<accession>A0A165YZF8</accession>
<proteinExistence type="predicted"/>
<evidence type="ECO:0000256" key="1">
    <source>
        <dbReference type="SAM" id="MobiDB-lite"/>
    </source>
</evidence>
<dbReference type="AlphaFoldDB" id="A0A165YZF8"/>
<dbReference type="OrthoDB" id="3245714at2759"/>
<evidence type="ECO:0000313" key="3">
    <source>
        <dbReference type="EMBL" id="KZP15672.1"/>
    </source>
</evidence>
<dbReference type="Proteomes" id="UP000076532">
    <property type="component" value="Unassembled WGS sequence"/>
</dbReference>
<dbReference type="EMBL" id="KV417602">
    <property type="protein sequence ID" value="KZP15672.1"/>
    <property type="molecule type" value="Genomic_DNA"/>
</dbReference>
<evidence type="ECO:0000313" key="4">
    <source>
        <dbReference type="Proteomes" id="UP000076532"/>
    </source>
</evidence>
<evidence type="ECO:0000313" key="2">
    <source>
        <dbReference type="EMBL" id="KZP10078.1"/>
    </source>
</evidence>
<gene>
    <name evidence="3" type="ORF">FIBSPDRAFT_867072</name>
    <name evidence="2" type="ORF">FIBSPDRAFT_872931</name>
</gene>
<organism evidence="2 4">
    <name type="scientific">Athelia psychrophila</name>
    <dbReference type="NCBI Taxonomy" id="1759441"/>
    <lineage>
        <taxon>Eukaryota</taxon>
        <taxon>Fungi</taxon>
        <taxon>Dikarya</taxon>
        <taxon>Basidiomycota</taxon>
        <taxon>Agaricomycotina</taxon>
        <taxon>Agaricomycetes</taxon>
        <taxon>Agaricomycetidae</taxon>
        <taxon>Atheliales</taxon>
        <taxon>Atheliaceae</taxon>
        <taxon>Athelia</taxon>
    </lineage>
</organism>
<protein>
    <submittedName>
        <fullName evidence="2">Uncharacterized protein</fullName>
    </submittedName>
</protein>
<keyword evidence="4" id="KW-1185">Reference proteome</keyword>
<name>A0A165YZF8_9AGAM</name>
<dbReference type="EMBL" id="KV417686">
    <property type="protein sequence ID" value="KZP10078.1"/>
    <property type="molecule type" value="Genomic_DNA"/>
</dbReference>
<feature type="compositionally biased region" description="Basic residues" evidence="1">
    <location>
        <begin position="51"/>
        <end position="63"/>
    </location>
</feature>
<feature type="region of interest" description="Disordered" evidence="1">
    <location>
        <begin position="47"/>
        <end position="69"/>
    </location>
</feature>